<keyword evidence="4 7" id="KW-0808">Transferase</keyword>
<dbReference type="Gene3D" id="3.90.550.10">
    <property type="entry name" value="Spore Coat Polysaccharide Biosynthesis Protein SpsA, Chain A"/>
    <property type="match status" value="1"/>
</dbReference>
<dbReference type="EMBL" id="PFBW01000135">
    <property type="protein sequence ID" value="PIR77326.1"/>
    <property type="molecule type" value="Genomic_DNA"/>
</dbReference>
<feature type="domain" description="Glycosyltransferase 2-like" evidence="6">
    <location>
        <begin position="16"/>
        <end position="151"/>
    </location>
</feature>
<dbReference type="Proteomes" id="UP000228528">
    <property type="component" value="Unassembled WGS sequence"/>
</dbReference>
<reference evidence="8" key="1">
    <citation type="submission" date="2017-09" db="EMBL/GenBank/DDBJ databases">
        <title>Depth-based differentiation of microbial function through sediment-hosted aquifers and enrichment of novel symbionts in the deep terrestrial subsurface.</title>
        <authorList>
            <person name="Probst A.J."/>
            <person name="Ladd B."/>
            <person name="Jarett J.K."/>
            <person name="Geller-Mcgrath D.E."/>
            <person name="Sieber C.M.K."/>
            <person name="Emerson J.B."/>
            <person name="Anantharaman K."/>
            <person name="Thomas B.C."/>
            <person name="Malmstrom R."/>
            <person name="Stieglmeier M."/>
            <person name="Klingl A."/>
            <person name="Woyke T."/>
            <person name="Ryan C.M."/>
            <person name="Banfield J.F."/>
        </authorList>
    </citation>
    <scope>NUCLEOTIDE SEQUENCE [LARGE SCALE GENOMIC DNA]</scope>
</reference>
<dbReference type="InterPro" id="IPR029044">
    <property type="entry name" value="Nucleotide-diphossugar_trans"/>
</dbReference>
<protein>
    <submittedName>
        <fullName evidence="7">Glycosyl transferase</fullName>
    </submittedName>
</protein>
<dbReference type="NCBIfam" id="TIGR04283">
    <property type="entry name" value="glyco_like_mftF"/>
    <property type="match status" value="1"/>
</dbReference>
<evidence type="ECO:0000313" key="8">
    <source>
        <dbReference type="Proteomes" id="UP000228528"/>
    </source>
</evidence>
<evidence type="ECO:0000256" key="2">
    <source>
        <dbReference type="ARBA" id="ARBA00022475"/>
    </source>
</evidence>
<gene>
    <name evidence="7" type="ORF">COU30_03095</name>
</gene>
<dbReference type="PANTHER" id="PTHR43646">
    <property type="entry name" value="GLYCOSYLTRANSFERASE"/>
    <property type="match status" value="1"/>
</dbReference>
<dbReference type="InterPro" id="IPR026461">
    <property type="entry name" value="Trfase_2_rSAM/seldom_assoc"/>
</dbReference>
<keyword evidence="5" id="KW-0472">Membrane</keyword>
<organism evidence="7 8">
    <name type="scientific">Candidatus Magasanikbacteria bacterium CG10_big_fil_rev_8_21_14_0_10_38_6</name>
    <dbReference type="NCBI Taxonomy" id="1974647"/>
    <lineage>
        <taxon>Bacteria</taxon>
        <taxon>Candidatus Magasanikiibacteriota</taxon>
    </lineage>
</organism>
<evidence type="ECO:0000256" key="1">
    <source>
        <dbReference type="ARBA" id="ARBA00004236"/>
    </source>
</evidence>
<dbReference type="AlphaFoldDB" id="A0A2M6P0T3"/>
<keyword evidence="3" id="KW-0328">Glycosyltransferase</keyword>
<dbReference type="PANTHER" id="PTHR43646:SF2">
    <property type="entry name" value="GLYCOSYLTRANSFERASE 2-LIKE DOMAIN-CONTAINING PROTEIN"/>
    <property type="match status" value="1"/>
</dbReference>
<comment type="subcellular location">
    <subcellularLocation>
        <location evidence="1">Cell membrane</location>
    </subcellularLocation>
</comment>
<evidence type="ECO:0000256" key="5">
    <source>
        <dbReference type="ARBA" id="ARBA00023136"/>
    </source>
</evidence>
<dbReference type="SUPFAM" id="SSF53448">
    <property type="entry name" value="Nucleotide-diphospho-sugar transferases"/>
    <property type="match status" value="1"/>
</dbReference>
<name>A0A2M6P0T3_9BACT</name>
<dbReference type="CDD" id="cd02522">
    <property type="entry name" value="GT_2_like_a"/>
    <property type="match status" value="1"/>
</dbReference>
<evidence type="ECO:0000256" key="4">
    <source>
        <dbReference type="ARBA" id="ARBA00022679"/>
    </source>
</evidence>
<dbReference type="InterPro" id="IPR001173">
    <property type="entry name" value="Glyco_trans_2-like"/>
</dbReference>
<accession>A0A2M6P0T3</accession>
<dbReference type="GO" id="GO:0005886">
    <property type="term" value="C:plasma membrane"/>
    <property type="evidence" value="ECO:0007669"/>
    <property type="project" value="UniProtKB-SubCell"/>
</dbReference>
<evidence type="ECO:0000256" key="3">
    <source>
        <dbReference type="ARBA" id="ARBA00022676"/>
    </source>
</evidence>
<dbReference type="Pfam" id="PF00535">
    <property type="entry name" value="Glycos_transf_2"/>
    <property type="match status" value="1"/>
</dbReference>
<keyword evidence="2" id="KW-1003">Cell membrane</keyword>
<dbReference type="GO" id="GO:0016757">
    <property type="term" value="F:glycosyltransferase activity"/>
    <property type="evidence" value="ECO:0007669"/>
    <property type="project" value="UniProtKB-KW"/>
</dbReference>
<comment type="caution">
    <text evidence="7">The sequence shown here is derived from an EMBL/GenBank/DDBJ whole genome shotgun (WGS) entry which is preliminary data.</text>
</comment>
<evidence type="ECO:0000259" key="6">
    <source>
        <dbReference type="Pfam" id="PF00535"/>
    </source>
</evidence>
<evidence type="ECO:0000313" key="7">
    <source>
        <dbReference type="EMBL" id="PIR77326.1"/>
    </source>
</evidence>
<proteinExistence type="predicted"/>
<sequence>MYLYLLIMNNKKPTISIIIPTYNEEKIINKTLDQFKSIPKEIEVILVDGKSNDDTIKIAKQYTNITILQSQKKGRAAQMNYGSNQAKGDILLFLHADSILPKKYLQEIKNAIQQKNIIGGAFKITFPINLLAYKLINLYSNVRAKIFKIYHGDQAIFITKKIFNNIGTYPDVPLMEDVLLSEKMKKTGATILLPFPVTTSERRIKKTGITKSIILYFLIKSLHKLHVSPHTLAHIYKKTAQ</sequence>